<evidence type="ECO:0000256" key="1">
    <source>
        <dbReference type="ARBA" id="ARBA00023015"/>
    </source>
</evidence>
<dbReference type="Pfam" id="PF00356">
    <property type="entry name" value="LacI"/>
    <property type="match status" value="1"/>
</dbReference>
<keyword evidence="1" id="KW-0805">Transcription regulation</keyword>
<dbReference type="InterPro" id="IPR028082">
    <property type="entry name" value="Peripla_BP_I"/>
</dbReference>
<reference evidence="5 6" key="1">
    <citation type="submission" date="2020-08" db="EMBL/GenBank/DDBJ databases">
        <title>Genomic Encyclopedia of Type Strains, Phase IV (KMG-IV): sequencing the most valuable type-strain genomes for metagenomic binning, comparative biology and taxonomic classification.</title>
        <authorList>
            <person name="Goeker M."/>
        </authorList>
    </citation>
    <scope>NUCLEOTIDE SEQUENCE [LARGE SCALE GENOMIC DNA]</scope>
    <source>
        <strain evidence="5 6">DSM 27057</strain>
    </source>
</reference>
<protein>
    <submittedName>
        <fullName evidence="5">DNA-binding LacI/PurR family transcriptional regulator</fullName>
    </submittedName>
</protein>
<dbReference type="GO" id="GO:0000976">
    <property type="term" value="F:transcription cis-regulatory region binding"/>
    <property type="evidence" value="ECO:0007669"/>
    <property type="project" value="TreeGrafter"/>
</dbReference>
<dbReference type="Gene3D" id="3.40.50.2300">
    <property type="match status" value="2"/>
</dbReference>
<evidence type="ECO:0000256" key="2">
    <source>
        <dbReference type="ARBA" id="ARBA00023125"/>
    </source>
</evidence>
<gene>
    <name evidence="5" type="ORF">GGR38_001867</name>
</gene>
<dbReference type="RefSeq" id="WP_183624791.1">
    <property type="nucleotide sequence ID" value="NZ_JACIDX010000006.1"/>
</dbReference>
<dbReference type="Proteomes" id="UP000548867">
    <property type="component" value="Unassembled WGS sequence"/>
</dbReference>
<dbReference type="InterPro" id="IPR046335">
    <property type="entry name" value="LacI/GalR-like_sensor"/>
</dbReference>
<dbReference type="PROSITE" id="PS00356">
    <property type="entry name" value="HTH_LACI_1"/>
    <property type="match status" value="1"/>
</dbReference>
<dbReference type="Pfam" id="PF13377">
    <property type="entry name" value="Peripla_BP_3"/>
    <property type="match status" value="1"/>
</dbReference>
<evidence type="ECO:0000313" key="6">
    <source>
        <dbReference type="Proteomes" id="UP000548867"/>
    </source>
</evidence>
<dbReference type="SUPFAM" id="SSF53822">
    <property type="entry name" value="Periplasmic binding protein-like I"/>
    <property type="match status" value="1"/>
</dbReference>
<dbReference type="AlphaFoldDB" id="A0A7W6CE83"/>
<name>A0A7W6CE83_9SPHN</name>
<feature type="domain" description="HTH lacI-type" evidence="4">
    <location>
        <begin position="5"/>
        <end position="59"/>
    </location>
</feature>
<dbReference type="PANTHER" id="PTHR30146:SF120">
    <property type="entry name" value="ALANINE RACEMASE"/>
    <property type="match status" value="1"/>
</dbReference>
<accession>A0A7W6CE83</accession>
<keyword evidence="6" id="KW-1185">Reference proteome</keyword>
<dbReference type="SUPFAM" id="SSF47413">
    <property type="entry name" value="lambda repressor-like DNA-binding domains"/>
    <property type="match status" value="1"/>
</dbReference>
<keyword evidence="3" id="KW-0804">Transcription</keyword>
<evidence type="ECO:0000259" key="4">
    <source>
        <dbReference type="PROSITE" id="PS50932"/>
    </source>
</evidence>
<evidence type="ECO:0000313" key="5">
    <source>
        <dbReference type="EMBL" id="MBB3954918.1"/>
    </source>
</evidence>
<dbReference type="EMBL" id="JACIDX010000006">
    <property type="protein sequence ID" value="MBB3954918.1"/>
    <property type="molecule type" value="Genomic_DNA"/>
</dbReference>
<dbReference type="SMART" id="SM00354">
    <property type="entry name" value="HTH_LACI"/>
    <property type="match status" value="1"/>
</dbReference>
<dbReference type="PANTHER" id="PTHR30146">
    <property type="entry name" value="LACI-RELATED TRANSCRIPTIONAL REPRESSOR"/>
    <property type="match status" value="1"/>
</dbReference>
<sequence length="333" mass="35658">MQRVRNIKELADLAGVSAGTVSRALAGSELISRATRERVQALAREYGFRPNVMARNLRIQKTGAIGVLIPLGHEAGQPISDPFFITMLGMLADTLTARGYDLLLSRVIPQDTGWLERVATSGRVDGLIVLGQSDQAATLDEVARDYRPLVVWGGHDEAQVHCSVGSDNHLGGQMAARHLIEQGCRKIAFFGDPRALEMTQRLDGVQAALAQAGLAPAEVVPAHLVAELAYADIARYLRKAAHRPDGIVAASDVIAMTALRALSEVGLSVPGDVRVVGYDNLPLSEHTVPSLTTISQDLVAGAEHLVDMLMRRVAGEDTQSVIMAPELVVRMSA</sequence>
<keyword evidence="2 5" id="KW-0238">DNA-binding</keyword>
<dbReference type="InterPro" id="IPR000843">
    <property type="entry name" value="HTH_LacI"/>
</dbReference>
<dbReference type="Gene3D" id="1.10.260.40">
    <property type="entry name" value="lambda repressor-like DNA-binding domains"/>
    <property type="match status" value="1"/>
</dbReference>
<dbReference type="CDD" id="cd01392">
    <property type="entry name" value="HTH_LacI"/>
    <property type="match status" value="1"/>
</dbReference>
<dbReference type="GO" id="GO:0003700">
    <property type="term" value="F:DNA-binding transcription factor activity"/>
    <property type="evidence" value="ECO:0007669"/>
    <property type="project" value="TreeGrafter"/>
</dbReference>
<dbReference type="PROSITE" id="PS50932">
    <property type="entry name" value="HTH_LACI_2"/>
    <property type="match status" value="1"/>
</dbReference>
<evidence type="ECO:0000256" key="3">
    <source>
        <dbReference type="ARBA" id="ARBA00023163"/>
    </source>
</evidence>
<comment type="caution">
    <text evidence="5">The sequence shown here is derived from an EMBL/GenBank/DDBJ whole genome shotgun (WGS) entry which is preliminary data.</text>
</comment>
<dbReference type="InterPro" id="IPR010982">
    <property type="entry name" value="Lambda_DNA-bd_dom_sf"/>
</dbReference>
<organism evidence="5 6">
    <name type="scientific">Novosphingobium sediminicola</name>
    <dbReference type="NCBI Taxonomy" id="563162"/>
    <lineage>
        <taxon>Bacteria</taxon>
        <taxon>Pseudomonadati</taxon>
        <taxon>Pseudomonadota</taxon>
        <taxon>Alphaproteobacteria</taxon>
        <taxon>Sphingomonadales</taxon>
        <taxon>Sphingomonadaceae</taxon>
        <taxon>Novosphingobium</taxon>
    </lineage>
</organism>
<proteinExistence type="predicted"/>